<name>A0AAV4D8T6_9GAST</name>
<proteinExistence type="predicted"/>
<evidence type="ECO:0000313" key="1">
    <source>
        <dbReference type="EMBL" id="GFO40475.1"/>
    </source>
</evidence>
<dbReference type="AlphaFoldDB" id="A0AAV4D8T6"/>
<organism evidence="1 2">
    <name type="scientific">Plakobranchus ocellatus</name>
    <dbReference type="NCBI Taxonomy" id="259542"/>
    <lineage>
        <taxon>Eukaryota</taxon>
        <taxon>Metazoa</taxon>
        <taxon>Spiralia</taxon>
        <taxon>Lophotrochozoa</taxon>
        <taxon>Mollusca</taxon>
        <taxon>Gastropoda</taxon>
        <taxon>Heterobranchia</taxon>
        <taxon>Euthyneura</taxon>
        <taxon>Panpulmonata</taxon>
        <taxon>Sacoglossa</taxon>
        <taxon>Placobranchoidea</taxon>
        <taxon>Plakobranchidae</taxon>
        <taxon>Plakobranchus</taxon>
    </lineage>
</organism>
<sequence>MSNHQALECKSHGLHYPSPQMTNRLNMLRRIPAVVRSTINQASLLPWLTSANSSPTTPTTGHNMAAMLFVPKNRQSQVGRKEGSAVGGQSALAAIY</sequence>
<evidence type="ECO:0000313" key="2">
    <source>
        <dbReference type="Proteomes" id="UP000735302"/>
    </source>
</evidence>
<accession>A0AAV4D8T6</accession>
<protein>
    <submittedName>
        <fullName evidence="1">Uncharacterized protein</fullName>
    </submittedName>
</protein>
<dbReference type="Proteomes" id="UP000735302">
    <property type="component" value="Unassembled WGS sequence"/>
</dbReference>
<reference evidence="1 2" key="1">
    <citation type="journal article" date="2021" name="Elife">
        <title>Chloroplast acquisition without the gene transfer in kleptoplastic sea slugs, Plakobranchus ocellatus.</title>
        <authorList>
            <person name="Maeda T."/>
            <person name="Takahashi S."/>
            <person name="Yoshida T."/>
            <person name="Shimamura S."/>
            <person name="Takaki Y."/>
            <person name="Nagai Y."/>
            <person name="Toyoda A."/>
            <person name="Suzuki Y."/>
            <person name="Arimoto A."/>
            <person name="Ishii H."/>
            <person name="Satoh N."/>
            <person name="Nishiyama T."/>
            <person name="Hasebe M."/>
            <person name="Maruyama T."/>
            <person name="Minagawa J."/>
            <person name="Obokata J."/>
            <person name="Shigenobu S."/>
        </authorList>
    </citation>
    <scope>NUCLEOTIDE SEQUENCE [LARGE SCALE GENOMIC DNA]</scope>
</reference>
<dbReference type="EMBL" id="BLXT01007619">
    <property type="protein sequence ID" value="GFO40475.1"/>
    <property type="molecule type" value="Genomic_DNA"/>
</dbReference>
<comment type="caution">
    <text evidence="1">The sequence shown here is derived from an EMBL/GenBank/DDBJ whole genome shotgun (WGS) entry which is preliminary data.</text>
</comment>
<gene>
    <name evidence="1" type="ORF">PoB_006698000</name>
</gene>
<keyword evidence="2" id="KW-1185">Reference proteome</keyword>